<dbReference type="PROSITE" id="PS51257">
    <property type="entry name" value="PROKAR_LIPOPROTEIN"/>
    <property type="match status" value="1"/>
</dbReference>
<comment type="caution">
    <text evidence="3">The sequence shown here is derived from an EMBL/GenBank/DDBJ whole genome shotgun (WGS) entry which is preliminary data.</text>
</comment>
<dbReference type="PANTHER" id="PTHR36933">
    <property type="entry name" value="SLL0788 PROTEIN"/>
    <property type="match status" value="1"/>
</dbReference>
<dbReference type="InterPro" id="IPR005183">
    <property type="entry name" value="DUF305_CopM-like"/>
</dbReference>
<dbReference type="RefSeq" id="WP_317773077.1">
    <property type="nucleotide sequence ID" value="NZ_JAWMAJ010000079.1"/>
</dbReference>
<reference evidence="3 4" key="1">
    <citation type="submission" date="2023-10" db="EMBL/GenBank/DDBJ databases">
        <title>Characterization of rhizosphere-enriched actinobacteria from wheat plants lab-grown on chernevaya soil.</title>
        <authorList>
            <person name="Tikhonova E.N."/>
            <person name="Konopkin A."/>
            <person name="Kravchenko I.K."/>
        </authorList>
    </citation>
    <scope>NUCLEOTIDE SEQUENCE [LARGE SCALE GENOMIC DNA]</scope>
    <source>
        <strain evidence="3 4">RR29</strain>
    </source>
</reference>
<dbReference type="EMBL" id="JAWMAJ010000079">
    <property type="protein sequence ID" value="MDV7218958.1"/>
    <property type="molecule type" value="Genomic_DNA"/>
</dbReference>
<feature type="domain" description="DUF305" evidence="2">
    <location>
        <begin position="52"/>
        <end position="203"/>
    </location>
</feature>
<evidence type="ECO:0000256" key="1">
    <source>
        <dbReference type="SAM" id="SignalP"/>
    </source>
</evidence>
<name>A0ABU4FEC8_9ACTN</name>
<dbReference type="PANTHER" id="PTHR36933:SF1">
    <property type="entry name" value="SLL0788 PROTEIN"/>
    <property type="match status" value="1"/>
</dbReference>
<evidence type="ECO:0000313" key="4">
    <source>
        <dbReference type="Proteomes" id="UP001187346"/>
    </source>
</evidence>
<sequence length="206" mass="21254">MTAQRRFVRRTVLAVTASVAALTLAACGNDGDGKAGSGTASATATGGHNAADVSFSKEMIQHHRQAVEMAGLAAGHASSAQVKSLAAKIEGAQAPEIKTMSGWLTSWGEQVPQDMSGMDSGMGHDMSSSTPGMMSDADMGKLEKASGADFDAMFLTMMIEHHEGAVSMAKAEKTDGEYKPATKLAAGVITAQSAEIEQMNKMLGKG</sequence>
<evidence type="ECO:0000259" key="2">
    <source>
        <dbReference type="Pfam" id="PF03713"/>
    </source>
</evidence>
<gene>
    <name evidence="3" type="ORF">R5A26_23695</name>
</gene>
<keyword evidence="4" id="KW-1185">Reference proteome</keyword>
<feature type="chain" id="PRO_5047258953" evidence="1">
    <location>
        <begin position="26"/>
        <end position="206"/>
    </location>
</feature>
<dbReference type="Pfam" id="PF03713">
    <property type="entry name" value="DUF305"/>
    <property type="match status" value="1"/>
</dbReference>
<feature type="signal peptide" evidence="1">
    <location>
        <begin position="1"/>
        <end position="25"/>
    </location>
</feature>
<accession>A0ABU4FEC8</accession>
<dbReference type="Gene3D" id="1.20.1260.10">
    <property type="match status" value="1"/>
</dbReference>
<dbReference type="InterPro" id="IPR012347">
    <property type="entry name" value="Ferritin-like"/>
</dbReference>
<proteinExistence type="predicted"/>
<evidence type="ECO:0000313" key="3">
    <source>
        <dbReference type="EMBL" id="MDV7218958.1"/>
    </source>
</evidence>
<keyword evidence="1" id="KW-0732">Signal</keyword>
<organism evidence="3 4">
    <name type="scientific">Streptomyces prunicolor</name>
    <dbReference type="NCBI Taxonomy" id="67348"/>
    <lineage>
        <taxon>Bacteria</taxon>
        <taxon>Bacillati</taxon>
        <taxon>Actinomycetota</taxon>
        <taxon>Actinomycetes</taxon>
        <taxon>Kitasatosporales</taxon>
        <taxon>Streptomycetaceae</taxon>
        <taxon>Streptomyces</taxon>
    </lineage>
</organism>
<protein>
    <submittedName>
        <fullName evidence="3">DUF305 domain-containing protein</fullName>
    </submittedName>
</protein>
<dbReference type="Proteomes" id="UP001187346">
    <property type="component" value="Unassembled WGS sequence"/>
</dbReference>